<dbReference type="PANTHER" id="PTHR43409:SF16">
    <property type="entry name" value="SLR0320 PROTEIN"/>
    <property type="match status" value="1"/>
</dbReference>
<dbReference type="InterPro" id="IPR036291">
    <property type="entry name" value="NAD(P)-bd_dom_sf"/>
</dbReference>
<dbReference type="InterPro" id="IPR023404">
    <property type="entry name" value="rSAM_horseshoe"/>
</dbReference>
<dbReference type="Gene3D" id="3.40.50.720">
    <property type="entry name" value="NAD(P)-binding Rossmann-like Domain"/>
    <property type="match status" value="1"/>
</dbReference>
<dbReference type="SFLD" id="SFLDG01123">
    <property type="entry name" value="methyltransferase_(Class_B)"/>
    <property type="match status" value="1"/>
</dbReference>
<dbReference type="InterPro" id="IPR004104">
    <property type="entry name" value="Gfo/Idh/MocA-like_OxRdtase_C"/>
</dbReference>
<keyword evidence="2" id="KW-0949">S-adenosyl-L-methionine</keyword>
<dbReference type="AlphaFoldDB" id="A0A1G1YD10"/>
<dbReference type="SFLD" id="SFLDG01082">
    <property type="entry name" value="B12-binding_domain_containing"/>
    <property type="match status" value="1"/>
</dbReference>
<dbReference type="GO" id="GO:0003824">
    <property type="term" value="F:catalytic activity"/>
    <property type="evidence" value="ECO:0007669"/>
    <property type="project" value="InterPro"/>
</dbReference>
<dbReference type="GO" id="GO:0000166">
    <property type="term" value="F:nucleotide binding"/>
    <property type="evidence" value="ECO:0007669"/>
    <property type="project" value="InterPro"/>
</dbReference>
<keyword evidence="4" id="KW-0408">Iron</keyword>
<proteinExistence type="predicted"/>
<accession>A0A1G1YD10</accession>
<reference evidence="7 8" key="1">
    <citation type="journal article" date="2016" name="Nat. Commun.">
        <title>Thousands of microbial genomes shed light on interconnected biogeochemical processes in an aquifer system.</title>
        <authorList>
            <person name="Anantharaman K."/>
            <person name="Brown C.T."/>
            <person name="Hug L.A."/>
            <person name="Sharon I."/>
            <person name="Castelle C.J."/>
            <person name="Probst A.J."/>
            <person name="Thomas B.C."/>
            <person name="Singh A."/>
            <person name="Wilkins M.J."/>
            <person name="Karaoz U."/>
            <person name="Brodie E.L."/>
            <person name="Williams K.H."/>
            <person name="Hubbard S.S."/>
            <person name="Banfield J.F."/>
        </authorList>
    </citation>
    <scope>NUCLEOTIDE SEQUENCE [LARGE SCALE GENOMIC DNA]</scope>
</reference>
<evidence type="ECO:0000256" key="1">
    <source>
        <dbReference type="ARBA" id="ARBA00001966"/>
    </source>
</evidence>
<evidence type="ECO:0000256" key="2">
    <source>
        <dbReference type="ARBA" id="ARBA00022691"/>
    </source>
</evidence>
<dbReference type="Pfam" id="PF02894">
    <property type="entry name" value="GFO_IDH_MocA_C"/>
    <property type="match status" value="1"/>
</dbReference>
<evidence type="ECO:0000313" key="7">
    <source>
        <dbReference type="EMBL" id="OGY50238.1"/>
    </source>
</evidence>
<dbReference type="Gene3D" id="3.40.50.280">
    <property type="entry name" value="Cobalamin-binding domain"/>
    <property type="match status" value="1"/>
</dbReference>
<dbReference type="PANTHER" id="PTHR43409">
    <property type="entry name" value="ANAEROBIC MAGNESIUM-PROTOPORPHYRIN IX MONOMETHYL ESTER CYCLASE-RELATED"/>
    <property type="match status" value="1"/>
</dbReference>
<dbReference type="GO" id="GO:0051539">
    <property type="term" value="F:4 iron, 4 sulfur cluster binding"/>
    <property type="evidence" value="ECO:0007669"/>
    <property type="project" value="UniProtKB-KW"/>
</dbReference>
<comment type="caution">
    <text evidence="7">The sequence shown here is derived from an EMBL/GenBank/DDBJ whole genome shotgun (WGS) entry which is preliminary data.</text>
</comment>
<dbReference type="GO" id="GO:0046872">
    <property type="term" value="F:metal ion binding"/>
    <property type="evidence" value="ECO:0007669"/>
    <property type="project" value="UniProtKB-KW"/>
</dbReference>
<dbReference type="InterPro" id="IPR051198">
    <property type="entry name" value="BchE-like"/>
</dbReference>
<evidence type="ECO:0000256" key="5">
    <source>
        <dbReference type="ARBA" id="ARBA00023014"/>
    </source>
</evidence>
<dbReference type="Proteomes" id="UP000178501">
    <property type="component" value="Unassembled WGS sequence"/>
</dbReference>
<dbReference type="InterPro" id="IPR007197">
    <property type="entry name" value="rSAM"/>
</dbReference>
<dbReference type="SMART" id="SM00729">
    <property type="entry name" value="Elp3"/>
    <property type="match status" value="1"/>
</dbReference>
<evidence type="ECO:0000256" key="3">
    <source>
        <dbReference type="ARBA" id="ARBA00022723"/>
    </source>
</evidence>
<dbReference type="PROSITE" id="PS51918">
    <property type="entry name" value="RADICAL_SAM"/>
    <property type="match status" value="1"/>
</dbReference>
<comment type="cofactor">
    <cofactor evidence="1">
        <name>[4Fe-4S] cluster</name>
        <dbReference type="ChEBI" id="CHEBI:49883"/>
    </cofactor>
</comment>
<dbReference type="InterPro" id="IPR006638">
    <property type="entry name" value="Elp3/MiaA/NifB-like_rSAM"/>
</dbReference>
<dbReference type="Gene3D" id="3.30.360.10">
    <property type="entry name" value="Dihydrodipicolinate Reductase, domain 2"/>
    <property type="match status" value="1"/>
</dbReference>
<dbReference type="EMBL" id="MHIK01000064">
    <property type="protein sequence ID" value="OGY50238.1"/>
    <property type="molecule type" value="Genomic_DNA"/>
</dbReference>
<evidence type="ECO:0000313" key="8">
    <source>
        <dbReference type="Proteomes" id="UP000178501"/>
    </source>
</evidence>
<dbReference type="InterPro" id="IPR000683">
    <property type="entry name" value="Gfo/Idh/MocA-like_OxRdtase_N"/>
</dbReference>
<feature type="domain" description="Radical SAM core" evidence="6">
    <location>
        <begin position="556"/>
        <end position="780"/>
    </location>
</feature>
<dbReference type="Pfam" id="PF04055">
    <property type="entry name" value="Radical_SAM"/>
    <property type="match status" value="1"/>
</dbReference>
<dbReference type="SUPFAM" id="SSF55347">
    <property type="entry name" value="Glyceraldehyde-3-phosphate dehydrogenase-like, C-terminal domain"/>
    <property type="match status" value="1"/>
</dbReference>
<dbReference type="InterPro" id="IPR034466">
    <property type="entry name" value="Methyltransferase_Class_B"/>
</dbReference>
<dbReference type="InterPro" id="IPR058240">
    <property type="entry name" value="rSAM_sf"/>
</dbReference>
<dbReference type="SFLD" id="SFLDS00029">
    <property type="entry name" value="Radical_SAM"/>
    <property type="match status" value="1"/>
</dbReference>
<keyword evidence="3" id="KW-0479">Metal-binding</keyword>
<evidence type="ECO:0000256" key="4">
    <source>
        <dbReference type="ARBA" id="ARBA00023004"/>
    </source>
</evidence>
<dbReference type="GO" id="GO:0005829">
    <property type="term" value="C:cytosol"/>
    <property type="evidence" value="ECO:0007669"/>
    <property type="project" value="TreeGrafter"/>
</dbReference>
<dbReference type="SUPFAM" id="SSF51735">
    <property type="entry name" value="NAD(P)-binding Rossmann-fold domains"/>
    <property type="match status" value="1"/>
</dbReference>
<gene>
    <name evidence="7" type="ORF">A3J65_04375</name>
</gene>
<name>A0A1G1YD10_9BACT</name>
<sequence>MAKRHAKILQALANVELLGILSSDFARSQEFANQFNIRPYRQLEDLLADKKVEIVDIANTHCQHADYGIAAARAGKHVIVEKPMDASLAKARELVLACKNNNVYLSTIFQHRFDQTIKKLKMEIDQGKLGRIFLASARLAYFRNQEYYDSGKGWRGKKELAGGGVFINQAIHAIDSLIYLLGEVSSVYGEIETATHDIEVEDTGAAIIRFKNNSLAAVLATTSAFKHLPDTIEIHGTQGSALIAGETLTLITPNQTKIERLKNKILSRLQRRLPYVFQFNKKLKSGYHEENLKEIIEAIINEARPPAAFEQGLKSLEVVAAIYRSSKNKKPEQIAPADQKIFLGDYFNKYLAEAKEKKPRVLLINPLNLTAGNIKFSHIGKHRLRPPLELAYIGSFLKKITPVQLVDAAILNWDPAKTIEYINSIKPEILIISSSPLDRWQNPDLDISNIFKIINAAEVKTAVLTGAHGSVTPDWIFSNCKIDFIIRGEPELTCAELTKRLLENNDDFSQINGLSYKKNGQVFHNPNRIFNNNLDDYPFPDYESLPLHLYRYTTNDLPPPFSLMLTSRGCPGQCIFCLKKMMPDKYRARTAENVYREMKHLAENFGIKSIYFQDWEFLIDKERIKKLCHLLIDSSDFKIIWGCSARINSLDSEIITLMKEAGCKLINFGYESGSQKILELSHKGINLTGVEDITDLCRKKGINIRSFCLVNLPGEDKATLKESAKFIVKNDLNVPHINIPIPYPGTELAKKANCNSWKEALNRTGKIGAKMDPYKAKKILKKYIWAGKFGKLYPFNPKFWFHILNILKNKILS</sequence>
<keyword evidence="5" id="KW-0411">Iron-sulfur</keyword>
<protein>
    <recommendedName>
        <fullName evidence="6">Radical SAM core domain-containing protein</fullName>
    </recommendedName>
</protein>
<organism evidence="7 8">
    <name type="scientific">Candidatus Buchananbacteria bacterium RIFCSPHIGHO2_02_FULL_45_11b</name>
    <dbReference type="NCBI Taxonomy" id="1797541"/>
    <lineage>
        <taxon>Bacteria</taxon>
        <taxon>Candidatus Buchananiibacteriota</taxon>
    </lineage>
</organism>
<dbReference type="SUPFAM" id="SSF102114">
    <property type="entry name" value="Radical SAM enzymes"/>
    <property type="match status" value="1"/>
</dbReference>
<evidence type="ECO:0000259" key="6">
    <source>
        <dbReference type="PROSITE" id="PS51918"/>
    </source>
</evidence>
<dbReference type="Pfam" id="PF01408">
    <property type="entry name" value="GFO_IDH_MocA"/>
    <property type="match status" value="1"/>
</dbReference>
<dbReference type="Gene3D" id="3.80.30.20">
    <property type="entry name" value="tm_1862 like domain"/>
    <property type="match status" value="1"/>
</dbReference>